<protein>
    <submittedName>
        <fullName evidence="4">Pimeloyl-ACP methyl ester carboxylesterase</fullName>
    </submittedName>
</protein>
<dbReference type="Pfam" id="PF04101">
    <property type="entry name" value="Glyco_tran_28_C"/>
    <property type="match status" value="1"/>
</dbReference>
<evidence type="ECO:0000259" key="3">
    <source>
        <dbReference type="Pfam" id="PF04101"/>
    </source>
</evidence>
<sequence>MTERPALAPDLQGTVERDGVTIDYAVHGTEGPTVLLLPTWSIVPSRMWKAQVPYLSRHYRVITFDGRGSGRSDRPVGAEAYSDSEFVADALAVLDATETESCVLVGFSRGCPWALQLALEQPERVLGIVCIGPATRLAPKLEERTQWTFNERHDSSEGWAKFNRHYWLEGGYDDFLEFFFEHLFNEPHSTKQIEDCIDWGREIGPERLVETEVARGAHLPPERLTQVSCPLLVIHGAQDGIRPHLEGALLAEATGGSLVTVEGGGHAPHARDPVMVNHLLRDFVDRVVPRPVRRTWVRAMSRPKRALYLSSPIGLGHARRDLAIARELRTHHPDLEIDWLAQHPVTRVLEDAGETVHPASSYLCNESKHIEFEAGEHDLHAFQAIRRMDEILVANFLTFADVVAERPYDLVIGDEAWDVDYFLHENPELKRFAYAWMTDFVGWLPMPDGGSREARLTADYNAEMIEQRARFARLRDRSVFVGDPDDIVDASFGPGLPTIRDWTERNFDFAGYVTGFVPSRVDRTELGYPADGLLCVVTVGGSGVGSSLLQRVLDAVPLARRLVPDLTFVVVTGPRIDPASFQSTPGVTLRGYLPDLHRHLAAADLAITQGGLTTCMELTAARVPFIYVPLQHHFEQNFHVAARLDRYNAGHRLTYGEAADPMVLAETIAKAITTSPDYRAVAADGAARAARFLADLL</sequence>
<dbReference type="InterPro" id="IPR007235">
    <property type="entry name" value="Glyco_trans_28_C"/>
</dbReference>
<dbReference type="GO" id="GO:0016758">
    <property type="term" value="F:hexosyltransferase activity"/>
    <property type="evidence" value="ECO:0007669"/>
    <property type="project" value="InterPro"/>
</dbReference>
<dbReference type="GO" id="GO:0016787">
    <property type="term" value="F:hydrolase activity"/>
    <property type="evidence" value="ECO:0007669"/>
    <property type="project" value="UniProtKB-KW"/>
</dbReference>
<dbReference type="PANTHER" id="PTHR43798:SF31">
    <property type="entry name" value="AB HYDROLASE SUPERFAMILY PROTEIN YCLE"/>
    <property type="match status" value="1"/>
</dbReference>
<evidence type="ECO:0000313" key="5">
    <source>
        <dbReference type="Proteomes" id="UP000294508"/>
    </source>
</evidence>
<keyword evidence="5" id="KW-1185">Reference proteome</keyword>
<evidence type="ECO:0000313" key="4">
    <source>
        <dbReference type="EMBL" id="TCO34426.1"/>
    </source>
</evidence>
<evidence type="ECO:0000259" key="2">
    <source>
        <dbReference type="Pfam" id="PF00561"/>
    </source>
</evidence>
<dbReference type="GO" id="GO:0016020">
    <property type="term" value="C:membrane"/>
    <property type="evidence" value="ECO:0007669"/>
    <property type="project" value="TreeGrafter"/>
</dbReference>
<accession>A0A4R2HTS5</accession>
<organism evidence="4 5">
    <name type="scientific">Kribbella steppae</name>
    <dbReference type="NCBI Taxonomy" id="2512223"/>
    <lineage>
        <taxon>Bacteria</taxon>
        <taxon>Bacillati</taxon>
        <taxon>Actinomycetota</taxon>
        <taxon>Actinomycetes</taxon>
        <taxon>Propionibacteriales</taxon>
        <taxon>Kribbellaceae</taxon>
        <taxon>Kribbella</taxon>
    </lineage>
</organism>
<dbReference type="SUPFAM" id="SSF53474">
    <property type="entry name" value="alpha/beta-Hydrolases"/>
    <property type="match status" value="1"/>
</dbReference>
<dbReference type="PRINTS" id="PR00111">
    <property type="entry name" value="ABHYDROLASE"/>
</dbReference>
<dbReference type="AlphaFoldDB" id="A0A4R2HTS5"/>
<comment type="caution">
    <text evidence="4">The sequence shown here is derived from an EMBL/GenBank/DDBJ whole genome shotgun (WGS) entry which is preliminary data.</text>
</comment>
<dbReference type="RefSeq" id="WP_132208194.1">
    <property type="nucleotide sequence ID" value="NZ_SLWN01000002.1"/>
</dbReference>
<evidence type="ECO:0000256" key="1">
    <source>
        <dbReference type="ARBA" id="ARBA00022801"/>
    </source>
</evidence>
<proteinExistence type="predicted"/>
<dbReference type="SUPFAM" id="SSF53756">
    <property type="entry name" value="UDP-Glycosyltransferase/glycogen phosphorylase"/>
    <property type="match status" value="1"/>
</dbReference>
<dbReference type="Proteomes" id="UP000294508">
    <property type="component" value="Unassembled WGS sequence"/>
</dbReference>
<dbReference type="Pfam" id="PF00561">
    <property type="entry name" value="Abhydrolase_1"/>
    <property type="match status" value="1"/>
</dbReference>
<dbReference type="Gene3D" id="3.40.50.1820">
    <property type="entry name" value="alpha/beta hydrolase"/>
    <property type="match status" value="1"/>
</dbReference>
<dbReference type="Gene3D" id="3.40.50.2000">
    <property type="entry name" value="Glycogen Phosphorylase B"/>
    <property type="match status" value="2"/>
</dbReference>
<dbReference type="InterPro" id="IPR000073">
    <property type="entry name" value="AB_hydrolase_1"/>
</dbReference>
<feature type="domain" description="Glycosyl transferase family 28 C-terminal" evidence="3">
    <location>
        <begin position="537"/>
        <end position="679"/>
    </location>
</feature>
<feature type="domain" description="AB hydrolase-1" evidence="2">
    <location>
        <begin position="45"/>
        <end position="269"/>
    </location>
</feature>
<dbReference type="OrthoDB" id="3294840at2"/>
<dbReference type="InterPro" id="IPR029058">
    <property type="entry name" value="AB_hydrolase_fold"/>
</dbReference>
<keyword evidence="1" id="KW-0378">Hydrolase</keyword>
<dbReference type="InterPro" id="IPR050266">
    <property type="entry name" value="AB_hydrolase_sf"/>
</dbReference>
<reference evidence="4 5" key="1">
    <citation type="journal article" date="2015" name="Stand. Genomic Sci.">
        <title>Genomic Encyclopedia of Bacterial and Archaeal Type Strains, Phase III: the genomes of soil and plant-associated and newly described type strains.</title>
        <authorList>
            <person name="Whitman W.B."/>
            <person name="Woyke T."/>
            <person name="Klenk H.P."/>
            <person name="Zhou Y."/>
            <person name="Lilburn T.G."/>
            <person name="Beck B.J."/>
            <person name="De Vos P."/>
            <person name="Vandamme P."/>
            <person name="Eisen J.A."/>
            <person name="Garrity G."/>
            <person name="Hugenholtz P."/>
            <person name="Kyrpides N.C."/>
        </authorList>
    </citation>
    <scope>NUCLEOTIDE SEQUENCE [LARGE SCALE GENOMIC DNA]</scope>
    <source>
        <strain evidence="4 5">VKM Ac-2572</strain>
    </source>
</reference>
<name>A0A4R2HTS5_9ACTN</name>
<dbReference type="PANTHER" id="PTHR43798">
    <property type="entry name" value="MONOACYLGLYCEROL LIPASE"/>
    <property type="match status" value="1"/>
</dbReference>
<dbReference type="EMBL" id="SLWN01000002">
    <property type="protein sequence ID" value="TCO34426.1"/>
    <property type="molecule type" value="Genomic_DNA"/>
</dbReference>
<gene>
    <name evidence="4" type="ORF">EV652_102492</name>
</gene>